<evidence type="ECO:0000313" key="2">
    <source>
        <dbReference type="EMBL" id="VAW98055.1"/>
    </source>
</evidence>
<dbReference type="EMBL" id="UOFU01000137">
    <property type="protein sequence ID" value="VAW98055.1"/>
    <property type="molecule type" value="Genomic_DNA"/>
</dbReference>
<dbReference type="InterPro" id="IPR011322">
    <property type="entry name" value="N-reg_PII-like_a/b"/>
</dbReference>
<dbReference type="SUPFAM" id="SSF54913">
    <property type="entry name" value="GlnB-like"/>
    <property type="match status" value="1"/>
</dbReference>
<dbReference type="Gene3D" id="3.30.70.120">
    <property type="match status" value="1"/>
</dbReference>
<dbReference type="Pfam" id="PF03091">
    <property type="entry name" value="CutA1"/>
    <property type="match status" value="1"/>
</dbReference>
<comment type="similarity">
    <text evidence="1">Belongs to the CutA family.</text>
</comment>
<dbReference type="AlphaFoldDB" id="A0A3B0ZWS8"/>
<proteinExistence type="inferred from homology"/>
<gene>
    <name evidence="2" type="ORF">MNBD_GAMMA20-58</name>
</gene>
<dbReference type="GO" id="GO:0010038">
    <property type="term" value="P:response to metal ion"/>
    <property type="evidence" value="ECO:0007669"/>
    <property type="project" value="InterPro"/>
</dbReference>
<dbReference type="GO" id="GO:0005507">
    <property type="term" value="F:copper ion binding"/>
    <property type="evidence" value="ECO:0007669"/>
    <property type="project" value="TreeGrafter"/>
</dbReference>
<dbReference type="PANTHER" id="PTHR23419:SF8">
    <property type="entry name" value="FI09726P"/>
    <property type="match status" value="1"/>
</dbReference>
<accession>A0A3B0ZWS8</accession>
<organism evidence="2">
    <name type="scientific">hydrothermal vent metagenome</name>
    <dbReference type="NCBI Taxonomy" id="652676"/>
    <lineage>
        <taxon>unclassified sequences</taxon>
        <taxon>metagenomes</taxon>
        <taxon>ecological metagenomes</taxon>
    </lineage>
</organism>
<sequence>MPDHLLIYCACPDQGSAQSIANTLVDKNLAACVNILPGVHSVYRWQGKCENAQEYLLMIKTLDSAYGALEQAITEIHPYELPEIIAVPITHGLAGYLAWIDENVPNENQ</sequence>
<dbReference type="InterPro" id="IPR015867">
    <property type="entry name" value="N-reg_PII/ATP_PRibTrfase_C"/>
</dbReference>
<dbReference type="InterPro" id="IPR004323">
    <property type="entry name" value="Ion_tolerance_CutA"/>
</dbReference>
<reference evidence="2" key="1">
    <citation type="submission" date="2018-06" db="EMBL/GenBank/DDBJ databases">
        <authorList>
            <person name="Zhirakovskaya E."/>
        </authorList>
    </citation>
    <scope>NUCLEOTIDE SEQUENCE</scope>
</reference>
<name>A0A3B0ZWS8_9ZZZZ</name>
<dbReference type="PANTHER" id="PTHR23419">
    <property type="entry name" value="DIVALENT CATION TOLERANCE CUTA-RELATED"/>
    <property type="match status" value="1"/>
</dbReference>
<evidence type="ECO:0000256" key="1">
    <source>
        <dbReference type="ARBA" id="ARBA00010169"/>
    </source>
</evidence>
<protein>
    <submittedName>
        <fullName evidence="2">Periplasmic divalent cation tolerance protein CutA</fullName>
    </submittedName>
</protein>